<dbReference type="SMART" id="SM00271">
    <property type="entry name" value="DnaJ"/>
    <property type="match status" value="1"/>
</dbReference>
<feature type="region of interest" description="Disordered" evidence="1">
    <location>
        <begin position="1"/>
        <end position="95"/>
    </location>
</feature>
<feature type="compositionally biased region" description="Basic and acidic residues" evidence="1">
    <location>
        <begin position="479"/>
        <end position="506"/>
    </location>
</feature>
<dbReference type="Gene3D" id="1.10.287.110">
    <property type="entry name" value="DnaJ domain"/>
    <property type="match status" value="1"/>
</dbReference>
<dbReference type="PANTHER" id="PTHR44094">
    <property type="entry name" value="DNAJ HEAT SHOCK N-TERMINAL DOMAIN-CONTAINING PROTEIN"/>
    <property type="match status" value="1"/>
</dbReference>
<gene>
    <name evidence="3" type="ORF">GTHE00462_LOCUS28494</name>
    <name evidence="4" type="ORF">GTHE00462_LOCUS28496</name>
</gene>
<name>A0A6U6C312_GUITH</name>
<accession>A0A6U6C312</accession>
<feature type="compositionally biased region" description="Basic and acidic residues" evidence="1">
    <location>
        <begin position="454"/>
        <end position="466"/>
    </location>
</feature>
<feature type="compositionally biased region" description="Basic and acidic residues" evidence="1">
    <location>
        <begin position="1"/>
        <end position="18"/>
    </location>
</feature>
<dbReference type="PRINTS" id="PR00625">
    <property type="entry name" value="JDOMAIN"/>
</dbReference>
<evidence type="ECO:0000313" key="3">
    <source>
        <dbReference type="EMBL" id="CAE2322958.1"/>
    </source>
</evidence>
<dbReference type="InterPro" id="IPR036869">
    <property type="entry name" value="J_dom_sf"/>
</dbReference>
<dbReference type="CDD" id="cd06257">
    <property type="entry name" value="DnaJ"/>
    <property type="match status" value="1"/>
</dbReference>
<dbReference type="PROSITE" id="PS50076">
    <property type="entry name" value="DNAJ_2"/>
    <property type="match status" value="1"/>
</dbReference>
<feature type="compositionally biased region" description="Basic and acidic residues" evidence="1">
    <location>
        <begin position="436"/>
        <end position="446"/>
    </location>
</feature>
<dbReference type="SUPFAM" id="SSF46565">
    <property type="entry name" value="Chaperone J-domain"/>
    <property type="match status" value="1"/>
</dbReference>
<dbReference type="InterPro" id="IPR018253">
    <property type="entry name" value="DnaJ_domain_CS"/>
</dbReference>
<dbReference type="PROSITE" id="PS00636">
    <property type="entry name" value="DNAJ_1"/>
    <property type="match status" value="1"/>
</dbReference>
<feature type="region of interest" description="Disordered" evidence="1">
    <location>
        <begin position="588"/>
        <end position="621"/>
    </location>
</feature>
<proteinExistence type="predicted"/>
<dbReference type="Pfam" id="PF00226">
    <property type="entry name" value="DnaJ"/>
    <property type="match status" value="1"/>
</dbReference>
<feature type="compositionally biased region" description="Basic and acidic residues" evidence="1">
    <location>
        <begin position="602"/>
        <end position="621"/>
    </location>
</feature>
<feature type="compositionally biased region" description="Low complexity" evidence="1">
    <location>
        <begin position="50"/>
        <end position="65"/>
    </location>
</feature>
<protein>
    <recommendedName>
        <fullName evidence="2">J domain-containing protein</fullName>
    </recommendedName>
</protein>
<dbReference type="EMBL" id="HBKN01036458">
    <property type="protein sequence ID" value="CAE2322958.1"/>
    <property type="molecule type" value="Transcribed_RNA"/>
</dbReference>
<feature type="compositionally biased region" description="Basic and acidic residues" evidence="1">
    <location>
        <begin position="66"/>
        <end position="79"/>
    </location>
</feature>
<dbReference type="PANTHER" id="PTHR44094:SF8">
    <property type="entry name" value="DNAJ HEAT SHOCK N-TERMINAL DOMAIN-CONTAINING PROTEIN-RELATED"/>
    <property type="match status" value="1"/>
</dbReference>
<dbReference type="EMBL" id="HBKN01036460">
    <property type="protein sequence ID" value="CAE2322964.1"/>
    <property type="molecule type" value="Transcribed_RNA"/>
</dbReference>
<evidence type="ECO:0000259" key="2">
    <source>
        <dbReference type="PROSITE" id="PS50076"/>
    </source>
</evidence>
<organism evidence="4">
    <name type="scientific">Guillardia theta</name>
    <name type="common">Cryptophyte</name>
    <name type="synonym">Cryptomonas phi</name>
    <dbReference type="NCBI Taxonomy" id="55529"/>
    <lineage>
        <taxon>Eukaryota</taxon>
        <taxon>Cryptophyceae</taxon>
        <taxon>Pyrenomonadales</taxon>
        <taxon>Geminigeraceae</taxon>
        <taxon>Guillardia</taxon>
    </lineage>
</organism>
<sequence length="621" mass="68357">MSEGEEQQKSIAEGEKDGNGSFVMVDAKENMPTSENNESTKKGFFGRMGSSISKKIKFPSFSSSKESAKQETSAHDETCARSSLPPQAERQAGAGSRVMIQGLSKAPQYNGKFGIVREEVEDERLVVVLEGSGKELSVKRGNVKVVRGREQRQGVNPLSLAVNSILKPRIPSSSDGKSLYDILGVSRTATDKELKVAYYKLARDSHPDKHPEDAEADAKFKRISEAYQILSDPRKRQIYDQLGAEGLEEKMGMDVEMIKFQIQMLFGGGEFDEIFGEFCSLPEMRQLLSKLEEELLKNPVQETPPAVLKQDEQEYCRMLSQKLLSRLEARVKGRRSKAEFAEDSRTWCKSLLEAPGGPDLVLITGNAWRRKARKLGGGITGFMQGIKDMKNDLSEQTSILYGLIKCSRIAGKISSESEKKSGKSLGVGGGGACAAIDEKSNEEKTRKCSNMTAGRDEQVNNAKEEAAAAAAAAAGGGRTDNKVPLHETSNSERADSGEEEVRGEEWKEIEEGDEVDDIGLDVDPELIHKFAKKSIDLMWRIGLVLLNIRIRKVVDVAFAGTSDKKVKQAMAGALLEMGETFRSVWEEKAKETGKKSSAPLHIADEIANHARERQGEEGRER</sequence>
<dbReference type="AlphaFoldDB" id="A0A6U6C312"/>
<dbReference type="InterPro" id="IPR052423">
    <property type="entry name" value="EMIR"/>
</dbReference>
<evidence type="ECO:0000256" key="1">
    <source>
        <dbReference type="SAM" id="MobiDB-lite"/>
    </source>
</evidence>
<feature type="domain" description="J" evidence="2">
    <location>
        <begin position="178"/>
        <end position="243"/>
    </location>
</feature>
<feature type="region of interest" description="Disordered" evidence="1">
    <location>
        <begin position="417"/>
        <end position="512"/>
    </location>
</feature>
<evidence type="ECO:0000313" key="4">
    <source>
        <dbReference type="EMBL" id="CAE2322964.1"/>
    </source>
</evidence>
<reference evidence="4" key="1">
    <citation type="submission" date="2021-01" db="EMBL/GenBank/DDBJ databases">
        <authorList>
            <person name="Corre E."/>
            <person name="Pelletier E."/>
            <person name="Niang G."/>
            <person name="Scheremetjew M."/>
            <person name="Finn R."/>
            <person name="Kale V."/>
            <person name="Holt S."/>
            <person name="Cochrane G."/>
            <person name="Meng A."/>
            <person name="Brown T."/>
            <person name="Cohen L."/>
        </authorList>
    </citation>
    <scope>NUCLEOTIDE SEQUENCE</scope>
    <source>
        <strain evidence="4">CCMP 2712</strain>
    </source>
</reference>
<dbReference type="InterPro" id="IPR001623">
    <property type="entry name" value="DnaJ_domain"/>
</dbReference>